<dbReference type="PROSITE" id="PS00070">
    <property type="entry name" value="ALDEHYDE_DEHYDR_CYS"/>
    <property type="match status" value="1"/>
</dbReference>
<gene>
    <name evidence="6" type="ORF">HG933_09455</name>
</gene>
<comment type="caution">
    <text evidence="6">The sequence shown here is derived from an EMBL/GenBank/DDBJ whole genome shotgun (WGS) entry which is preliminary data.</text>
</comment>
<dbReference type="InterPro" id="IPR016162">
    <property type="entry name" value="Ald_DH_N"/>
</dbReference>
<name>A0A1M6N0V9_MEGEL</name>
<protein>
    <recommendedName>
        <fullName evidence="3">aldehyde dehydrogenase (NAD(+))</fullName>
        <ecNumber evidence="3">1.2.1.3</ecNumber>
    </recommendedName>
</protein>
<evidence type="ECO:0000256" key="3">
    <source>
        <dbReference type="ARBA" id="ARBA00024226"/>
    </source>
</evidence>
<dbReference type="PANTHER" id="PTHR42804">
    <property type="entry name" value="ALDEHYDE DEHYDROGENASE"/>
    <property type="match status" value="1"/>
</dbReference>
<evidence type="ECO:0000256" key="1">
    <source>
        <dbReference type="ARBA" id="ARBA00009986"/>
    </source>
</evidence>
<dbReference type="PANTHER" id="PTHR42804:SF1">
    <property type="entry name" value="ALDEHYDE DEHYDROGENASE-RELATED"/>
    <property type="match status" value="1"/>
</dbReference>
<dbReference type="PROSITE" id="PS00687">
    <property type="entry name" value="ALDEHYDE_DEHYDR_GLU"/>
    <property type="match status" value="1"/>
</dbReference>
<evidence type="ECO:0000256" key="2">
    <source>
        <dbReference type="ARBA" id="ARBA00023002"/>
    </source>
</evidence>
<sequence length="470" mass="50537">MDLKKLYINGQWVAPLSGQYIEVENPADKSVFATVAAAGADDVAAAAKAAAAAFPAWSAMPLEDRITYMKNLLVQMIKLEPQLVDAVVKELGAPVAFARTNHIGYQFVRTQSYIDLAPELPLVEHLSQSVVYRRPLGVIGCITPWNYPLGQIIQKVVPALLVGATVVLKPSQHTPVTAYYLAEAFDRAGFPKGVFNLVAGRGSQVGNAICDDPNIAMVSFTGSTAAGIKVSQRALGSMKRISMELGGKSPFILLKGADYEKAIRQCFNSIFLNSGQTCTALSRLIIPREEKGKIEQLMLKILPEYTVGDPSLETTKIGPVASYDQWQTVDTYIAKGMEEGATLLAGSRPEAPEKGYYVKPVIFTDVTNDMTIAREEIFGPVLCVITYDTVEEALAIANDTPYGLNAAVWGPDKAEASKVAAAILSGNVYVNDSPRDVTAPFGGFKDSGIGREGGKDGMLEFTEPQAIFNA</sequence>
<evidence type="ECO:0000256" key="5">
    <source>
        <dbReference type="RuleBase" id="RU003345"/>
    </source>
</evidence>
<dbReference type="FunFam" id="3.40.309.10:FF:000012">
    <property type="entry name" value="Betaine aldehyde dehydrogenase"/>
    <property type="match status" value="1"/>
</dbReference>
<reference evidence="6 7" key="1">
    <citation type="submission" date="2020-04" db="EMBL/GenBank/DDBJ databases">
        <authorList>
            <person name="Hitch T.C.A."/>
            <person name="Wylensek D."/>
            <person name="Clavel T."/>
        </authorList>
    </citation>
    <scope>NUCLEOTIDE SEQUENCE [LARGE SCALE GENOMIC DNA]</scope>
    <source>
        <strain evidence="6 7">WCA-386-APC-2A</strain>
    </source>
</reference>
<dbReference type="InterPro" id="IPR016160">
    <property type="entry name" value="Ald_DH_CS_CYS"/>
</dbReference>
<keyword evidence="2 5" id="KW-0560">Oxidoreductase</keyword>
<dbReference type="AlphaFoldDB" id="A0A1M6N0V9"/>
<dbReference type="FunFam" id="3.40.605.10:FF:000007">
    <property type="entry name" value="NAD/NADP-dependent betaine aldehyde dehydrogenase"/>
    <property type="match status" value="1"/>
</dbReference>
<evidence type="ECO:0000256" key="4">
    <source>
        <dbReference type="ARBA" id="ARBA00049194"/>
    </source>
</evidence>
<dbReference type="RefSeq" id="WP_036203808.1">
    <property type="nucleotide sequence ID" value="NZ_AP031433.1"/>
</dbReference>
<accession>A0A1M6N0V9</accession>
<dbReference type="Gene3D" id="3.40.309.10">
    <property type="entry name" value="Aldehyde Dehydrogenase, Chain A, domain 2"/>
    <property type="match status" value="1"/>
</dbReference>
<dbReference type="EMBL" id="JABBJH010000013">
    <property type="protein sequence ID" value="NMK39591.1"/>
    <property type="molecule type" value="Genomic_DNA"/>
</dbReference>
<dbReference type="Gene3D" id="3.40.605.10">
    <property type="entry name" value="Aldehyde Dehydrogenase, Chain A, domain 1"/>
    <property type="match status" value="1"/>
</dbReference>
<dbReference type="CDD" id="cd07138">
    <property type="entry name" value="ALDH_CddD_SSP0762"/>
    <property type="match status" value="1"/>
</dbReference>
<proteinExistence type="inferred from homology"/>
<dbReference type="Pfam" id="PF00171">
    <property type="entry name" value="Aldedh"/>
    <property type="match status" value="1"/>
</dbReference>
<dbReference type="InterPro" id="IPR016161">
    <property type="entry name" value="Ald_DH/histidinol_DH"/>
</dbReference>
<dbReference type="InterPro" id="IPR015590">
    <property type="entry name" value="Aldehyde_DH_dom"/>
</dbReference>
<dbReference type="SUPFAM" id="SSF53720">
    <property type="entry name" value="ALDH-like"/>
    <property type="match status" value="1"/>
</dbReference>
<evidence type="ECO:0000313" key="6">
    <source>
        <dbReference type="EMBL" id="NMK39591.1"/>
    </source>
</evidence>
<organism evidence="6 7">
    <name type="scientific">Megasphaera elsdenii</name>
    <dbReference type="NCBI Taxonomy" id="907"/>
    <lineage>
        <taxon>Bacteria</taxon>
        <taxon>Bacillati</taxon>
        <taxon>Bacillota</taxon>
        <taxon>Negativicutes</taxon>
        <taxon>Veillonellales</taxon>
        <taxon>Veillonellaceae</taxon>
        <taxon>Megasphaera</taxon>
    </lineage>
</organism>
<dbReference type="InterPro" id="IPR029510">
    <property type="entry name" value="Ald_DH_CS_GLU"/>
</dbReference>
<dbReference type="EC" id="1.2.1.3" evidence="3"/>
<comment type="similarity">
    <text evidence="1 5">Belongs to the aldehyde dehydrogenase family.</text>
</comment>
<evidence type="ECO:0000313" key="7">
    <source>
        <dbReference type="Proteomes" id="UP000536773"/>
    </source>
</evidence>
<dbReference type="InterPro" id="IPR016163">
    <property type="entry name" value="Ald_DH_C"/>
</dbReference>
<comment type="catalytic activity">
    <reaction evidence="4">
        <text>an aldehyde + NAD(+) + H2O = a carboxylate + NADH + 2 H(+)</text>
        <dbReference type="Rhea" id="RHEA:16185"/>
        <dbReference type="ChEBI" id="CHEBI:15377"/>
        <dbReference type="ChEBI" id="CHEBI:15378"/>
        <dbReference type="ChEBI" id="CHEBI:17478"/>
        <dbReference type="ChEBI" id="CHEBI:29067"/>
        <dbReference type="ChEBI" id="CHEBI:57540"/>
        <dbReference type="ChEBI" id="CHEBI:57945"/>
        <dbReference type="EC" id="1.2.1.3"/>
    </reaction>
</comment>
<dbReference type="GO" id="GO:0004029">
    <property type="term" value="F:aldehyde dehydrogenase (NAD+) activity"/>
    <property type="evidence" value="ECO:0007669"/>
    <property type="project" value="UniProtKB-EC"/>
</dbReference>
<dbReference type="Proteomes" id="UP000536773">
    <property type="component" value="Unassembled WGS sequence"/>
</dbReference>